<name>A0AAV5UMV4_9BILA</name>
<dbReference type="AlphaFoldDB" id="A0AAV5UMV4"/>
<dbReference type="Proteomes" id="UP001432027">
    <property type="component" value="Unassembled WGS sequence"/>
</dbReference>
<comment type="caution">
    <text evidence="1">The sequence shown here is derived from an EMBL/GenBank/DDBJ whole genome shotgun (WGS) entry which is preliminary data.</text>
</comment>
<reference evidence="1" key="1">
    <citation type="submission" date="2023-10" db="EMBL/GenBank/DDBJ databases">
        <title>Genome assembly of Pristionchus species.</title>
        <authorList>
            <person name="Yoshida K."/>
            <person name="Sommer R.J."/>
        </authorList>
    </citation>
    <scope>NUCLEOTIDE SEQUENCE</scope>
    <source>
        <strain evidence="1">RS0144</strain>
    </source>
</reference>
<evidence type="ECO:0000313" key="1">
    <source>
        <dbReference type="EMBL" id="GMT07493.1"/>
    </source>
</evidence>
<keyword evidence="2" id="KW-1185">Reference proteome</keyword>
<protein>
    <submittedName>
        <fullName evidence="1">Uncharacterized protein</fullName>
    </submittedName>
</protein>
<proteinExistence type="predicted"/>
<accession>A0AAV5UMV4</accession>
<gene>
    <name evidence="1" type="ORF">PENTCL1PPCAC_29667</name>
</gene>
<sequence>EVNADRNSDIHYSLRARYVCPFSTIGYKVSFTYRLVEEIHEDWNKERAENDTIHSCTFTLSVYDVKAVRLTPGTVDETIDLKFANQFFEKNNITISIIRGDDWQRPASNETMNPTFTFAPIDTRGMHYSTIFEAFANMTNLYSVAR</sequence>
<feature type="non-terminal residue" evidence="1">
    <location>
        <position position="146"/>
    </location>
</feature>
<dbReference type="EMBL" id="BTSX01000006">
    <property type="protein sequence ID" value="GMT07493.1"/>
    <property type="molecule type" value="Genomic_DNA"/>
</dbReference>
<evidence type="ECO:0000313" key="2">
    <source>
        <dbReference type="Proteomes" id="UP001432027"/>
    </source>
</evidence>
<organism evidence="1 2">
    <name type="scientific">Pristionchus entomophagus</name>
    <dbReference type="NCBI Taxonomy" id="358040"/>
    <lineage>
        <taxon>Eukaryota</taxon>
        <taxon>Metazoa</taxon>
        <taxon>Ecdysozoa</taxon>
        <taxon>Nematoda</taxon>
        <taxon>Chromadorea</taxon>
        <taxon>Rhabditida</taxon>
        <taxon>Rhabditina</taxon>
        <taxon>Diplogasteromorpha</taxon>
        <taxon>Diplogasteroidea</taxon>
        <taxon>Neodiplogasteridae</taxon>
        <taxon>Pristionchus</taxon>
    </lineage>
</organism>
<feature type="non-terminal residue" evidence="1">
    <location>
        <position position="1"/>
    </location>
</feature>